<sequence length="47" mass="5427">MPIALKSPSVFSNFWPQVTDDLALRLLTLELEQDFSCPLIEILVFEF</sequence>
<proteinExistence type="predicted"/>
<protein>
    <submittedName>
        <fullName evidence="1">Uncharacterized protein</fullName>
    </submittedName>
</protein>
<accession>A0A2P2NVF8</accession>
<evidence type="ECO:0000313" key="1">
    <source>
        <dbReference type="EMBL" id="MBX46486.1"/>
    </source>
</evidence>
<dbReference type="AlphaFoldDB" id="A0A2P2NVF8"/>
<organism evidence="1">
    <name type="scientific">Rhizophora mucronata</name>
    <name type="common">Asiatic mangrove</name>
    <dbReference type="NCBI Taxonomy" id="61149"/>
    <lineage>
        <taxon>Eukaryota</taxon>
        <taxon>Viridiplantae</taxon>
        <taxon>Streptophyta</taxon>
        <taxon>Embryophyta</taxon>
        <taxon>Tracheophyta</taxon>
        <taxon>Spermatophyta</taxon>
        <taxon>Magnoliopsida</taxon>
        <taxon>eudicotyledons</taxon>
        <taxon>Gunneridae</taxon>
        <taxon>Pentapetalae</taxon>
        <taxon>rosids</taxon>
        <taxon>fabids</taxon>
        <taxon>Malpighiales</taxon>
        <taxon>Rhizophoraceae</taxon>
        <taxon>Rhizophora</taxon>
    </lineage>
</organism>
<reference evidence="1" key="1">
    <citation type="submission" date="2018-02" db="EMBL/GenBank/DDBJ databases">
        <title>Rhizophora mucronata_Transcriptome.</title>
        <authorList>
            <person name="Meera S.P."/>
            <person name="Sreeshan A."/>
            <person name="Augustine A."/>
        </authorList>
    </citation>
    <scope>NUCLEOTIDE SEQUENCE</scope>
    <source>
        <tissue evidence="1">Leaf</tissue>
    </source>
</reference>
<name>A0A2P2NVF8_RHIMU</name>
<dbReference type="EMBL" id="GGEC01066002">
    <property type="protein sequence ID" value="MBX46486.1"/>
    <property type="molecule type" value="Transcribed_RNA"/>
</dbReference>